<feature type="domain" description="Glycosyltransferase RgtA/B/C/D-like" evidence="9">
    <location>
        <begin position="96"/>
        <end position="253"/>
    </location>
</feature>
<dbReference type="InterPro" id="IPR038731">
    <property type="entry name" value="RgtA/B/C-like"/>
</dbReference>
<dbReference type="RefSeq" id="WP_022608376.1">
    <property type="nucleotide sequence ID" value="NZ_ASSJ01000074.1"/>
</dbReference>
<evidence type="ECO:0000313" key="10">
    <source>
        <dbReference type="EMBL" id="ERN40589.1"/>
    </source>
</evidence>
<keyword evidence="3" id="KW-0328">Glycosyltransferase</keyword>
<evidence type="ECO:0000256" key="1">
    <source>
        <dbReference type="ARBA" id="ARBA00004651"/>
    </source>
</evidence>
<evidence type="ECO:0000256" key="3">
    <source>
        <dbReference type="ARBA" id="ARBA00022676"/>
    </source>
</evidence>
<evidence type="ECO:0000256" key="6">
    <source>
        <dbReference type="ARBA" id="ARBA00022989"/>
    </source>
</evidence>
<name>U5DJ51_9CHRO</name>
<feature type="transmembrane region" description="Helical" evidence="8">
    <location>
        <begin position="274"/>
        <end position="292"/>
    </location>
</feature>
<comment type="subcellular location">
    <subcellularLocation>
        <location evidence="1">Cell membrane</location>
        <topology evidence="1">Multi-pass membrane protein</topology>
    </subcellularLocation>
</comment>
<evidence type="ECO:0000313" key="11">
    <source>
        <dbReference type="Proteomes" id="UP000016960"/>
    </source>
</evidence>
<protein>
    <submittedName>
        <fullName evidence="10">Putative membrane protein</fullName>
    </submittedName>
</protein>
<evidence type="ECO:0000256" key="7">
    <source>
        <dbReference type="ARBA" id="ARBA00023136"/>
    </source>
</evidence>
<evidence type="ECO:0000256" key="5">
    <source>
        <dbReference type="ARBA" id="ARBA00022692"/>
    </source>
</evidence>
<feature type="transmembrane region" description="Helical" evidence="8">
    <location>
        <begin position="390"/>
        <end position="410"/>
    </location>
</feature>
<dbReference type="PANTHER" id="PTHR33908:SF11">
    <property type="entry name" value="MEMBRANE PROTEIN"/>
    <property type="match status" value="1"/>
</dbReference>
<gene>
    <name evidence="10" type="ORF">KR51_00028460</name>
</gene>
<dbReference type="GO" id="GO:0005886">
    <property type="term" value="C:plasma membrane"/>
    <property type="evidence" value="ECO:0007669"/>
    <property type="project" value="UniProtKB-SubCell"/>
</dbReference>
<dbReference type="GO" id="GO:0016763">
    <property type="term" value="F:pentosyltransferase activity"/>
    <property type="evidence" value="ECO:0007669"/>
    <property type="project" value="TreeGrafter"/>
</dbReference>
<dbReference type="Proteomes" id="UP000016960">
    <property type="component" value="Unassembled WGS sequence"/>
</dbReference>
<reference evidence="10 11" key="1">
    <citation type="submission" date="2013-05" db="EMBL/GenBank/DDBJ databases">
        <title>Draft genome sequence of Rubidibacter lacunae KORDI 51-2.</title>
        <authorList>
            <person name="Choi D.H."/>
            <person name="Noh J.H."/>
            <person name="Kwon K.-K."/>
            <person name="Lee J.-H."/>
            <person name="Ryu J.-Y."/>
        </authorList>
    </citation>
    <scope>NUCLEOTIDE SEQUENCE [LARGE SCALE GENOMIC DNA]</scope>
    <source>
        <strain evidence="10 11">KORDI 51-2</strain>
    </source>
</reference>
<evidence type="ECO:0000256" key="4">
    <source>
        <dbReference type="ARBA" id="ARBA00022679"/>
    </source>
</evidence>
<dbReference type="PANTHER" id="PTHR33908">
    <property type="entry name" value="MANNOSYLTRANSFERASE YKCB-RELATED"/>
    <property type="match status" value="1"/>
</dbReference>
<dbReference type="Pfam" id="PF13231">
    <property type="entry name" value="PMT_2"/>
    <property type="match status" value="1"/>
</dbReference>
<dbReference type="GO" id="GO:0009103">
    <property type="term" value="P:lipopolysaccharide biosynthetic process"/>
    <property type="evidence" value="ECO:0007669"/>
    <property type="project" value="UniProtKB-ARBA"/>
</dbReference>
<dbReference type="OrthoDB" id="495800at2"/>
<keyword evidence="11" id="KW-1185">Reference proteome</keyword>
<keyword evidence="5 8" id="KW-0812">Transmembrane</keyword>
<feature type="transmembrane region" description="Helical" evidence="8">
    <location>
        <begin position="12"/>
        <end position="33"/>
    </location>
</feature>
<feature type="transmembrane region" description="Helical" evidence="8">
    <location>
        <begin position="144"/>
        <end position="163"/>
    </location>
</feature>
<dbReference type="STRING" id="582515.KR51_00028460"/>
<keyword evidence="6 8" id="KW-1133">Transmembrane helix</keyword>
<proteinExistence type="predicted"/>
<evidence type="ECO:0000256" key="2">
    <source>
        <dbReference type="ARBA" id="ARBA00022475"/>
    </source>
</evidence>
<feature type="transmembrane region" description="Helical" evidence="8">
    <location>
        <begin position="198"/>
        <end position="217"/>
    </location>
</feature>
<comment type="caution">
    <text evidence="10">The sequence shown here is derived from an EMBL/GenBank/DDBJ whole genome shotgun (WGS) entry which is preliminary data.</text>
</comment>
<dbReference type="eggNOG" id="COG5305">
    <property type="taxonomic scope" value="Bacteria"/>
</dbReference>
<dbReference type="EMBL" id="ASSJ01000074">
    <property type="protein sequence ID" value="ERN40589.1"/>
    <property type="molecule type" value="Genomic_DNA"/>
</dbReference>
<dbReference type="AlphaFoldDB" id="U5DJ51"/>
<dbReference type="PATRIC" id="fig|582515.4.peg.3196"/>
<evidence type="ECO:0000259" key="9">
    <source>
        <dbReference type="Pfam" id="PF13231"/>
    </source>
</evidence>
<feature type="transmembrane region" description="Helical" evidence="8">
    <location>
        <begin position="361"/>
        <end position="378"/>
    </location>
</feature>
<feature type="transmembrane region" description="Helical" evidence="8">
    <location>
        <begin position="331"/>
        <end position="349"/>
    </location>
</feature>
<sequence>MKLSAPPTRSTWLRWLAISLLTASIVLRCTNLGGKVLWHDEVYSASRTAGYIGVNVESELFQNRLVTAADLLTYQQLSPDRGWGNTWEALQTHPEHPPLYYLLLRLWREWFGSSVATLRSLSVAFSLLVFPALYWLCVELFSPAVGVAAVALMAVSPVNLLYAQEAREYSLWTFSTLVATALLVRARRSQSLRTWGAYALALAANFYITLLSLPIAVAHGLSVLALEKFRWTPTVKAFGIALLAAVVSFGPWLWVAIVGWDALQEKTGWTTMPVPARVLVSLWGLHLSSAFIDLGFQLNDPYTAIIPPLCLIGCGFAAVYLWRKGPTDAKWVLLSIAAVPTLALVLPDVLLGGRRSTMTRYFLHSLTAIQIACAYFLVSNLGRSGKKRLLWRSAAIGILAAGLLSCGLIARAPTWWNKVVGYHNATIAEAIAQSDRPLVISFRSSTALGNIGSLAHLVPPTTKFLLLPTSPPPQLTLPPSFESVFVCDISADYERVFSEQFGATLVPLRDRKGAPLRVQRVIWDS</sequence>
<evidence type="ECO:0000256" key="8">
    <source>
        <dbReference type="SAM" id="Phobius"/>
    </source>
</evidence>
<keyword evidence="2" id="KW-1003">Cell membrane</keyword>
<feature type="transmembrane region" description="Helical" evidence="8">
    <location>
        <begin position="304"/>
        <end position="322"/>
    </location>
</feature>
<dbReference type="InterPro" id="IPR050297">
    <property type="entry name" value="LipidA_mod_glycosyltrf_83"/>
</dbReference>
<feature type="transmembrane region" description="Helical" evidence="8">
    <location>
        <begin position="237"/>
        <end position="262"/>
    </location>
</feature>
<organism evidence="10 11">
    <name type="scientific">Rubidibacter lacunae KORDI 51-2</name>
    <dbReference type="NCBI Taxonomy" id="582515"/>
    <lineage>
        <taxon>Bacteria</taxon>
        <taxon>Bacillati</taxon>
        <taxon>Cyanobacteriota</taxon>
        <taxon>Cyanophyceae</taxon>
        <taxon>Oscillatoriophycideae</taxon>
        <taxon>Chroococcales</taxon>
        <taxon>Aphanothecaceae</taxon>
        <taxon>Rubidibacter</taxon>
    </lineage>
</organism>
<feature type="transmembrane region" description="Helical" evidence="8">
    <location>
        <begin position="110"/>
        <end position="137"/>
    </location>
</feature>
<accession>U5DJ51</accession>
<dbReference type="InParanoid" id="U5DJ51"/>
<keyword evidence="7 8" id="KW-0472">Membrane</keyword>
<keyword evidence="4" id="KW-0808">Transferase</keyword>